<feature type="transmembrane region" description="Helical" evidence="2">
    <location>
        <begin position="50"/>
        <end position="71"/>
    </location>
</feature>
<evidence type="ECO:0000256" key="1">
    <source>
        <dbReference type="SAM" id="MobiDB-lite"/>
    </source>
</evidence>
<proteinExistence type="predicted"/>
<dbReference type="Proteomes" id="UP000464507">
    <property type="component" value="Chromosome"/>
</dbReference>
<dbReference type="EMBL" id="CP017146">
    <property type="protein sequence ID" value="QHO70011.1"/>
    <property type="molecule type" value="Genomic_DNA"/>
</dbReference>
<dbReference type="AlphaFoldDB" id="A0A7L5ALJ9"/>
<feature type="region of interest" description="Disordered" evidence="1">
    <location>
        <begin position="190"/>
        <end position="224"/>
    </location>
</feature>
<dbReference type="InterPro" id="IPR019051">
    <property type="entry name" value="Trp_biosyn_TM_oprn/chp"/>
</dbReference>
<keyword evidence="4" id="KW-1185">Reference proteome</keyword>
<organism evidence="3 4">
    <name type="scientific">Marisediminicola antarctica</name>
    <dbReference type="NCBI Taxonomy" id="674079"/>
    <lineage>
        <taxon>Bacteria</taxon>
        <taxon>Bacillati</taxon>
        <taxon>Actinomycetota</taxon>
        <taxon>Actinomycetes</taxon>
        <taxon>Micrococcales</taxon>
        <taxon>Microbacteriaceae</taxon>
        <taxon>Marisediminicola</taxon>
    </lineage>
</organism>
<keyword evidence="2" id="KW-0472">Membrane</keyword>
<dbReference type="KEGG" id="mant:BHD05_10520"/>
<dbReference type="Pfam" id="PF09534">
    <property type="entry name" value="Trp_oprn_chp"/>
    <property type="match status" value="1"/>
</dbReference>
<evidence type="ECO:0000313" key="4">
    <source>
        <dbReference type="Proteomes" id="UP000464507"/>
    </source>
</evidence>
<reference evidence="3 4" key="1">
    <citation type="submission" date="2016-09" db="EMBL/GenBank/DDBJ databases">
        <title>Complete genome sequence of microbes from the polar regions.</title>
        <authorList>
            <person name="Liao L."/>
            <person name="Chen B."/>
        </authorList>
    </citation>
    <scope>NUCLEOTIDE SEQUENCE [LARGE SCALE GENOMIC DNA]</scope>
    <source>
        <strain evidence="3 4">ZS314</strain>
    </source>
</reference>
<evidence type="ECO:0008006" key="5">
    <source>
        <dbReference type="Google" id="ProtNLM"/>
    </source>
</evidence>
<keyword evidence="2" id="KW-1133">Transmembrane helix</keyword>
<accession>A0A7L5ALJ9</accession>
<evidence type="ECO:0000256" key="2">
    <source>
        <dbReference type="SAM" id="Phobius"/>
    </source>
</evidence>
<keyword evidence="2" id="KW-0812">Transmembrane</keyword>
<dbReference type="OrthoDB" id="4794414at2"/>
<evidence type="ECO:0000313" key="3">
    <source>
        <dbReference type="EMBL" id="QHO70011.1"/>
    </source>
</evidence>
<sequence length="224" mass="22016">MSSRRLKSTILLAGVVANALILLAWTQTWVIVTLTADELGGAPVIVGGDIAAGGLSALALAGLALVGALSIAGPVFRVVLGALQSLIGATVALTSVVAIGDPAGAASRAITDSTGISGASSVQNLVESATLNAWPWFAAAVGVISVAIGVAIIATVRRWPAATRKYQAARLTGADGSTVDVDTLGAGTLDGAAGPDSVPGAAVREPDAIGDWDALSDGADPTSR</sequence>
<name>A0A7L5ALJ9_9MICO</name>
<feature type="transmembrane region" description="Helical" evidence="2">
    <location>
        <begin position="78"/>
        <end position="99"/>
    </location>
</feature>
<gene>
    <name evidence="3" type="ORF">BHD05_10520</name>
</gene>
<protein>
    <recommendedName>
        <fullName evidence="5">Peptidase</fullName>
    </recommendedName>
</protein>
<dbReference type="RefSeq" id="WP_161886389.1">
    <property type="nucleotide sequence ID" value="NZ_CP017146.1"/>
</dbReference>
<feature type="transmembrane region" description="Helical" evidence="2">
    <location>
        <begin position="133"/>
        <end position="156"/>
    </location>
</feature>